<reference evidence="11 12" key="1">
    <citation type="submission" date="2021-06" db="EMBL/GenBank/DDBJ databases">
        <title>Caerostris darwini draft genome.</title>
        <authorList>
            <person name="Kono N."/>
            <person name="Arakawa K."/>
        </authorList>
    </citation>
    <scope>NUCLEOTIDE SEQUENCE [LARGE SCALE GENOMIC DNA]</scope>
</reference>
<dbReference type="PANTHER" id="PTHR13321">
    <property type="entry name" value="MEDIATOR OF RNA POLYMERASE II TRANSCRIPTION, SUBUNIT 18"/>
    <property type="match status" value="1"/>
</dbReference>
<dbReference type="AlphaFoldDB" id="A0AAV4UBX8"/>
<dbReference type="Gene3D" id="2.40.320.10">
    <property type="entry name" value="Hypothetical Protein Pfu-838710-001"/>
    <property type="match status" value="1"/>
</dbReference>
<sequence length="211" mass="24282">MEAVASTRRNFSFGSTQQEFLMQGSIMDTCCEVLLHRLRGLCDNADENPETFHDYEMVFQIRGPTGTPLVLRARQALDHPEMPWHLRYIGLPEMGDKTRATMIRNCIDVDTSNNLVQFLNELGFRLDYEFVLKGFMFRKGRMKVTVAKICRLLQQNNPDSIEPVSQSYLVELSVVAPTGQEALADEMKAFSEQLKPLVQLDKFDHRRLQHV</sequence>
<keyword evidence="6 10" id="KW-0804">Transcription</keyword>
<comment type="function">
    <text evidence="8 10">Component of the Mediator complex, a coactivator involved in the regulated transcription of nearly all RNA polymerase II-dependent genes. Mediator functions as a bridge to convey information from gene-specific regulatory proteins to the basal RNA polymerase II transcription machinery. Mediator is recruited to promoters by direct interactions with regulatory proteins and serves as a scaffold for the assembly of a functional preinitiation complex with RNA polymerase II and the general transcription factors.</text>
</comment>
<comment type="subcellular location">
    <subcellularLocation>
        <location evidence="1 10">Nucleus</location>
    </subcellularLocation>
</comment>
<accession>A0AAV4UBX8</accession>
<dbReference type="GO" id="GO:0006357">
    <property type="term" value="P:regulation of transcription by RNA polymerase II"/>
    <property type="evidence" value="ECO:0007669"/>
    <property type="project" value="InterPro"/>
</dbReference>
<protein>
    <recommendedName>
        <fullName evidence="3 10">Mediator of RNA polymerase II transcription subunit 18</fullName>
    </recommendedName>
    <alternativeName>
        <fullName evidence="9 10">Mediator complex subunit 18</fullName>
    </alternativeName>
</protein>
<evidence type="ECO:0000256" key="10">
    <source>
        <dbReference type="RuleBase" id="RU364150"/>
    </source>
</evidence>
<evidence type="ECO:0000313" key="11">
    <source>
        <dbReference type="EMBL" id="GIY55262.1"/>
    </source>
</evidence>
<dbReference type="GO" id="GO:0003712">
    <property type="term" value="F:transcription coregulator activity"/>
    <property type="evidence" value="ECO:0007669"/>
    <property type="project" value="InterPro"/>
</dbReference>
<dbReference type="GO" id="GO:0070847">
    <property type="term" value="C:core mediator complex"/>
    <property type="evidence" value="ECO:0007669"/>
    <property type="project" value="TreeGrafter"/>
</dbReference>
<dbReference type="EMBL" id="BPLQ01011075">
    <property type="protein sequence ID" value="GIY55262.1"/>
    <property type="molecule type" value="Genomic_DNA"/>
</dbReference>
<evidence type="ECO:0000256" key="2">
    <source>
        <dbReference type="ARBA" id="ARBA00009814"/>
    </source>
</evidence>
<organism evidence="11 12">
    <name type="scientific">Caerostris darwini</name>
    <dbReference type="NCBI Taxonomy" id="1538125"/>
    <lineage>
        <taxon>Eukaryota</taxon>
        <taxon>Metazoa</taxon>
        <taxon>Ecdysozoa</taxon>
        <taxon>Arthropoda</taxon>
        <taxon>Chelicerata</taxon>
        <taxon>Arachnida</taxon>
        <taxon>Araneae</taxon>
        <taxon>Araneomorphae</taxon>
        <taxon>Entelegynae</taxon>
        <taxon>Araneoidea</taxon>
        <taxon>Araneidae</taxon>
        <taxon>Caerostris</taxon>
    </lineage>
</organism>
<name>A0AAV4UBX8_9ARAC</name>
<evidence type="ECO:0000256" key="6">
    <source>
        <dbReference type="ARBA" id="ARBA00023163"/>
    </source>
</evidence>
<evidence type="ECO:0000256" key="8">
    <source>
        <dbReference type="ARBA" id="ARBA00025687"/>
    </source>
</evidence>
<evidence type="ECO:0000313" key="12">
    <source>
        <dbReference type="Proteomes" id="UP001054837"/>
    </source>
</evidence>
<proteinExistence type="inferred from homology"/>
<dbReference type="Pfam" id="PF09637">
    <property type="entry name" value="Med18"/>
    <property type="match status" value="2"/>
</dbReference>
<dbReference type="Proteomes" id="UP001054837">
    <property type="component" value="Unassembled WGS sequence"/>
</dbReference>
<dbReference type="InterPro" id="IPR019095">
    <property type="entry name" value="Mediator_Med18"/>
</dbReference>
<dbReference type="PANTHER" id="PTHR13321:SF2">
    <property type="entry name" value="MEDIATOR OF RNA POLYMERASE II TRANSCRIPTION SUBUNIT 18"/>
    <property type="match status" value="1"/>
</dbReference>
<evidence type="ECO:0000256" key="9">
    <source>
        <dbReference type="ARBA" id="ARBA00032012"/>
    </source>
</evidence>
<evidence type="ECO:0000256" key="4">
    <source>
        <dbReference type="ARBA" id="ARBA00023015"/>
    </source>
</evidence>
<comment type="caution">
    <text evidence="11">The sequence shown here is derived from an EMBL/GenBank/DDBJ whole genome shotgun (WGS) entry which is preliminary data.</text>
</comment>
<evidence type="ECO:0000256" key="5">
    <source>
        <dbReference type="ARBA" id="ARBA00023159"/>
    </source>
</evidence>
<dbReference type="GO" id="GO:0016592">
    <property type="term" value="C:mediator complex"/>
    <property type="evidence" value="ECO:0007669"/>
    <property type="project" value="InterPro"/>
</dbReference>
<comment type="similarity">
    <text evidence="2 10">Belongs to the Mediator complex subunit 18 family.</text>
</comment>
<evidence type="ECO:0000256" key="1">
    <source>
        <dbReference type="ARBA" id="ARBA00004123"/>
    </source>
</evidence>
<gene>
    <name evidence="10 11" type="primary">MED18</name>
    <name evidence="11" type="ORF">CDAR_578551</name>
</gene>
<comment type="subunit">
    <text evidence="10">Component of the Mediator complex.</text>
</comment>
<evidence type="ECO:0000256" key="7">
    <source>
        <dbReference type="ARBA" id="ARBA00023242"/>
    </source>
</evidence>
<evidence type="ECO:0000256" key="3">
    <source>
        <dbReference type="ARBA" id="ARBA00019612"/>
    </source>
</evidence>
<keyword evidence="7 10" id="KW-0539">Nucleus</keyword>
<dbReference type="GO" id="GO:0006369">
    <property type="term" value="P:termination of RNA polymerase II transcription"/>
    <property type="evidence" value="ECO:0007669"/>
    <property type="project" value="TreeGrafter"/>
</dbReference>
<keyword evidence="12" id="KW-1185">Reference proteome</keyword>
<keyword evidence="4 10" id="KW-0805">Transcription regulation</keyword>
<keyword evidence="5 10" id="KW-0010">Activator</keyword>
<dbReference type="FunFam" id="2.40.320.10:FF:000001">
    <property type="entry name" value="Mediator of RNA polymerase II transcription subunit 18"/>
    <property type="match status" value="1"/>
</dbReference>